<keyword evidence="1" id="KW-0560">Oxidoreductase</keyword>
<evidence type="ECO:0000256" key="1">
    <source>
        <dbReference type="ARBA" id="ARBA00023002"/>
    </source>
</evidence>
<accession>A0ABQ2ZT08</accession>
<dbReference type="Pfam" id="PF00296">
    <property type="entry name" value="Bac_luciferase"/>
    <property type="match status" value="1"/>
</dbReference>
<reference evidence="4" key="1">
    <citation type="journal article" date="2019" name="Int. J. Syst. Evol. Microbiol.">
        <title>The Global Catalogue of Microorganisms (GCM) 10K type strain sequencing project: providing services to taxonomists for standard genome sequencing and annotation.</title>
        <authorList>
            <consortium name="The Broad Institute Genomics Platform"/>
            <consortium name="The Broad Institute Genome Sequencing Center for Infectious Disease"/>
            <person name="Wu L."/>
            <person name="Ma J."/>
        </authorList>
    </citation>
    <scope>NUCLEOTIDE SEQUENCE [LARGE SCALE GENOMIC DNA]</scope>
    <source>
        <strain evidence="4">JCM 4957</strain>
    </source>
</reference>
<feature type="domain" description="Luciferase-like" evidence="2">
    <location>
        <begin position="18"/>
        <end position="295"/>
    </location>
</feature>
<proteinExistence type="predicted"/>
<comment type="caution">
    <text evidence="3">The sequence shown here is derived from an EMBL/GenBank/DDBJ whole genome shotgun (WGS) entry which is preliminary data.</text>
</comment>
<dbReference type="RefSeq" id="WP_190198383.1">
    <property type="nucleotide sequence ID" value="NZ_BMWE01000008.1"/>
</dbReference>
<dbReference type="Gene3D" id="3.20.20.30">
    <property type="entry name" value="Luciferase-like domain"/>
    <property type="match status" value="1"/>
</dbReference>
<gene>
    <name evidence="3" type="ORF">GCM10010384_30860</name>
</gene>
<dbReference type="PANTHER" id="PTHR43244:SF1">
    <property type="entry name" value="5,10-METHYLENETETRAHYDROMETHANOPTERIN REDUCTASE"/>
    <property type="match status" value="1"/>
</dbReference>
<organism evidence="3 4">
    <name type="scientific">Streptomyces djakartensis</name>
    <dbReference type="NCBI Taxonomy" id="68193"/>
    <lineage>
        <taxon>Bacteria</taxon>
        <taxon>Bacillati</taxon>
        <taxon>Actinomycetota</taxon>
        <taxon>Actinomycetes</taxon>
        <taxon>Kitasatosporales</taxon>
        <taxon>Streptomycetaceae</taxon>
        <taxon>Streptomyces</taxon>
    </lineage>
</organism>
<dbReference type="CDD" id="cd01097">
    <property type="entry name" value="Tetrahydromethanopterin_reductase"/>
    <property type="match status" value="1"/>
</dbReference>
<dbReference type="SUPFAM" id="SSF51679">
    <property type="entry name" value="Bacterial luciferase-like"/>
    <property type="match status" value="1"/>
</dbReference>
<sequence>MTDRTDSVYSVLMPFAPPRPEQILPFAALTQWSGAHRLWQGQAMLNQPHQAFAYAAASGFRVPVGLGVTLMPFTHPYEAALQAQSLAAATGHSVVAGFGPGAAVLQRSMCGAPYRSPLAASREYLTAVRGLLDGESVEQDGTYFTCHGKLLPVPRPPIEVGLGVLRPGMARLAGEVADTAITWLTPAAYLRDTIVPALREGAEAAGRPVPRLVSIVPVALAEADRDPAALALASNIGHLRLPHYVDMLRRSGIRTDTSDPAAGAAALVEGRAFLYGEPKVLAEEFAAYREAGVDEIVLNVTGVNGMYGSRTALRELETVLAEVTS</sequence>
<protein>
    <submittedName>
        <fullName evidence="3">LLM class F420-dependent oxidoreductase</fullName>
    </submittedName>
</protein>
<dbReference type="PANTHER" id="PTHR43244">
    <property type="match status" value="1"/>
</dbReference>
<keyword evidence="4" id="KW-1185">Reference proteome</keyword>
<dbReference type="Proteomes" id="UP000653308">
    <property type="component" value="Unassembled WGS sequence"/>
</dbReference>
<evidence type="ECO:0000259" key="2">
    <source>
        <dbReference type="Pfam" id="PF00296"/>
    </source>
</evidence>
<evidence type="ECO:0000313" key="4">
    <source>
        <dbReference type="Proteomes" id="UP000653308"/>
    </source>
</evidence>
<evidence type="ECO:0000313" key="3">
    <source>
        <dbReference type="EMBL" id="GGY22018.1"/>
    </source>
</evidence>
<name>A0ABQ2ZT08_9ACTN</name>
<dbReference type="InterPro" id="IPR050564">
    <property type="entry name" value="F420-G6PD/mer"/>
</dbReference>
<dbReference type="InterPro" id="IPR011251">
    <property type="entry name" value="Luciferase-like_dom"/>
</dbReference>
<dbReference type="EMBL" id="BMWE01000008">
    <property type="protein sequence ID" value="GGY22018.1"/>
    <property type="molecule type" value="Genomic_DNA"/>
</dbReference>
<dbReference type="InterPro" id="IPR036661">
    <property type="entry name" value="Luciferase-like_sf"/>
</dbReference>